<sequence>MKMMQEKQNCFDDCECNFDDCCEPRKCCHEECCEPKKCCCRPKKHCFEECVVVRKPSSCAPEPGKALLKCGRGAAGPLPLIAVGTILGLNGSIPVGSVTIDTRELCNPTILLTVNSIIAAPVAIASTITFTVFKCCDGCKQPVGESFTFASALAALSSQSFSFQICDCANCCGCVTYSLEITNATLLAAGLTVNSTITALAVESDCNSCC</sequence>
<accession>A0ABS7L1W8</accession>
<dbReference type="Pfam" id="PF14879">
    <property type="entry name" value="DUF4489"/>
    <property type="match status" value="1"/>
</dbReference>
<evidence type="ECO:0000313" key="2">
    <source>
        <dbReference type="Proteomes" id="UP001299068"/>
    </source>
</evidence>
<keyword evidence="2" id="KW-1185">Reference proteome</keyword>
<gene>
    <name evidence="1" type="ORF">K5V21_16395</name>
</gene>
<dbReference type="Proteomes" id="UP001299068">
    <property type="component" value="Unassembled WGS sequence"/>
</dbReference>
<dbReference type="RefSeq" id="WP_221862200.1">
    <property type="nucleotide sequence ID" value="NZ_JAIKTU010000016.1"/>
</dbReference>
<dbReference type="EMBL" id="JAIKTU010000016">
    <property type="protein sequence ID" value="MBY0757024.1"/>
    <property type="molecule type" value="Genomic_DNA"/>
</dbReference>
<dbReference type="InterPro" id="IPR027972">
    <property type="entry name" value="DUF4489"/>
</dbReference>
<evidence type="ECO:0000313" key="1">
    <source>
        <dbReference type="EMBL" id="MBY0757024.1"/>
    </source>
</evidence>
<reference evidence="1 2" key="1">
    <citation type="journal article" date="2021" name="Cell Host Microbe">
        <title>in vivo commensal control of Clostridioides difficile virulence.</title>
        <authorList>
            <person name="Girinathan B.P."/>
            <person name="Dibenedetto N."/>
            <person name="Worley J.N."/>
            <person name="Peltier J."/>
            <person name="Arrieta-Ortiz M.L."/>
            <person name="Rupa Christinal Immanuel S."/>
            <person name="Lavin R."/>
            <person name="Delaney M.L."/>
            <person name="Cummins C."/>
            <person name="Hoffmann M."/>
            <person name="Luo Y."/>
            <person name="Gonzalez-Escalona N."/>
            <person name="Allard M."/>
            <person name="Onderdonk A.B."/>
            <person name="Gerber G.K."/>
            <person name="Sonenshein A.L."/>
            <person name="Baliga N."/>
            <person name="Dupuy B."/>
            <person name="Bry L."/>
        </authorList>
    </citation>
    <scope>NUCLEOTIDE SEQUENCE [LARGE SCALE GENOMIC DNA]</scope>
    <source>
        <strain evidence="1 2">DSM 599</strain>
    </source>
</reference>
<comment type="caution">
    <text evidence="1">The sequence shown here is derived from an EMBL/GenBank/DDBJ whole genome shotgun (WGS) entry which is preliminary data.</text>
</comment>
<organism evidence="1 2">
    <name type="scientific">Clostridium sardiniense</name>
    <name type="common">Clostridium absonum</name>
    <dbReference type="NCBI Taxonomy" id="29369"/>
    <lineage>
        <taxon>Bacteria</taxon>
        <taxon>Bacillati</taxon>
        <taxon>Bacillota</taxon>
        <taxon>Clostridia</taxon>
        <taxon>Eubacteriales</taxon>
        <taxon>Clostridiaceae</taxon>
        <taxon>Clostridium</taxon>
    </lineage>
</organism>
<protein>
    <submittedName>
        <fullName evidence="1">DUF4489 domain-containing protein</fullName>
    </submittedName>
</protein>
<name>A0ABS7L1W8_CLOSR</name>
<proteinExistence type="predicted"/>